<proteinExistence type="predicted"/>
<organism evidence="2 3">
    <name type="scientific">Candidatus Scatomorpha intestinavium</name>
    <dbReference type="NCBI Taxonomy" id="2840922"/>
    <lineage>
        <taxon>Bacteria</taxon>
        <taxon>Bacillati</taxon>
        <taxon>Bacillota</taxon>
        <taxon>Clostridia</taxon>
        <taxon>Eubacteriales</taxon>
        <taxon>Candidatus Scatomorpha</taxon>
    </lineage>
</organism>
<reference evidence="2" key="1">
    <citation type="submission" date="2020-10" db="EMBL/GenBank/DDBJ databases">
        <authorList>
            <person name="Gilroy R."/>
        </authorList>
    </citation>
    <scope>NUCLEOTIDE SEQUENCE</scope>
    <source>
        <strain evidence="2">ChiBcolR7-354</strain>
    </source>
</reference>
<dbReference type="PANTHER" id="PTHR36179:SF2">
    <property type="entry name" value="LUD DOMAIN-CONTAINING PROTEIN"/>
    <property type="match status" value="1"/>
</dbReference>
<sequence length="199" mass="21729">MDIEKLKKNAEGRGFSFRYFDTGAEAADYLTGELAGMTVGFGGSGTLDAIGLYDRLKAVCPDVVWHWREEPDAARVRAMTTTAYLCSANAISETGEIVNIDGTGNRVASTSFGHKRLYIVAGVNKIEPTLERAVWRARNVAGPLRARGMGMDTPCAKGELKCYDCRSPQRVCRNLIIQMIPMMGMEKTEIVIIGEELGG</sequence>
<feature type="domain" description="LUD" evidence="1">
    <location>
        <begin position="3"/>
        <end position="193"/>
    </location>
</feature>
<dbReference type="Pfam" id="PF02589">
    <property type="entry name" value="LUD_dom"/>
    <property type="match status" value="1"/>
</dbReference>
<protein>
    <submittedName>
        <fullName evidence="2">Lactate utilization protein</fullName>
    </submittedName>
</protein>
<dbReference type="EMBL" id="DVGA01000041">
    <property type="protein sequence ID" value="HIQ78388.1"/>
    <property type="molecule type" value="Genomic_DNA"/>
</dbReference>
<dbReference type="AlphaFoldDB" id="A0A9D0ZDC7"/>
<dbReference type="Proteomes" id="UP000824262">
    <property type="component" value="Unassembled WGS sequence"/>
</dbReference>
<gene>
    <name evidence="2" type="ORF">IAB77_03920</name>
</gene>
<dbReference type="InterPro" id="IPR003741">
    <property type="entry name" value="LUD_dom"/>
</dbReference>
<comment type="caution">
    <text evidence="2">The sequence shown here is derived from an EMBL/GenBank/DDBJ whole genome shotgun (WGS) entry which is preliminary data.</text>
</comment>
<evidence type="ECO:0000259" key="1">
    <source>
        <dbReference type="Pfam" id="PF02589"/>
    </source>
</evidence>
<dbReference type="PANTHER" id="PTHR36179">
    <property type="entry name" value="LUD_DOM DOMAIN-CONTAINING PROTEIN"/>
    <property type="match status" value="1"/>
</dbReference>
<name>A0A9D0ZDC7_9FIRM</name>
<evidence type="ECO:0000313" key="2">
    <source>
        <dbReference type="EMBL" id="HIQ78388.1"/>
    </source>
</evidence>
<reference evidence="2" key="2">
    <citation type="journal article" date="2021" name="PeerJ">
        <title>Extensive microbial diversity within the chicken gut microbiome revealed by metagenomics and culture.</title>
        <authorList>
            <person name="Gilroy R."/>
            <person name="Ravi A."/>
            <person name="Getino M."/>
            <person name="Pursley I."/>
            <person name="Horton D.L."/>
            <person name="Alikhan N.F."/>
            <person name="Baker D."/>
            <person name="Gharbi K."/>
            <person name="Hall N."/>
            <person name="Watson M."/>
            <person name="Adriaenssens E.M."/>
            <person name="Foster-Nyarko E."/>
            <person name="Jarju S."/>
            <person name="Secka A."/>
            <person name="Antonio M."/>
            <person name="Oren A."/>
            <person name="Chaudhuri R.R."/>
            <person name="La Ragione R."/>
            <person name="Hildebrand F."/>
            <person name="Pallen M.J."/>
        </authorList>
    </citation>
    <scope>NUCLEOTIDE SEQUENCE</scope>
    <source>
        <strain evidence="2">ChiBcolR7-354</strain>
    </source>
</reference>
<evidence type="ECO:0000313" key="3">
    <source>
        <dbReference type="Proteomes" id="UP000824262"/>
    </source>
</evidence>
<accession>A0A9D0ZDC7</accession>